<keyword evidence="2" id="KW-1185">Reference proteome</keyword>
<comment type="caution">
    <text evidence="1">The sequence shown here is derived from an EMBL/GenBank/DDBJ whole genome shotgun (WGS) entry which is preliminary data.</text>
</comment>
<evidence type="ECO:0000313" key="1">
    <source>
        <dbReference type="EMBL" id="KAJ9105848.1"/>
    </source>
</evidence>
<proteinExistence type="predicted"/>
<dbReference type="EMBL" id="JASBWS010000046">
    <property type="protein sequence ID" value="KAJ9105848.1"/>
    <property type="molecule type" value="Genomic_DNA"/>
</dbReference>
<protein>
    <submittedName>
        <fullName evidence="1">Uncharacterized protein</fullName>
    </submittedName>
</protein>
<evidence type="ECO:0000313" key="2">
    <source>
        <dbReference type="Proteomes" id="UP001230649"/>
    </source>
</evidence>
<reference evidence="1" key="1">
    <citation type="submission" date="2023-04" db="EMBL/GenBank/DDBJ databases">
        <title>Draft Genome sequencing of Naganishia species isolated from polar environments using Oxford Nanopore Technology.</title>
        <authorList>
            <person name="Leo P."/>
            <person name="Venkateswaran K."/>
        </authorList>
    </citation>
    <scope>NUCLEOTIDE SEQUENCE</scope>
    <source>
        <strain evidence="1">MNA-CCFEE 5262</strain>
    </source>
</reference>
<sequence>MSNSNSSHQLLARAGAPTSGLDHAMSTTTTSPAAVKTSTARVVSSSTKAVQVTSTSVAPVVAKTSTSSQVRAATSSSVAPVKAPTTSTTPVIKTITPPSSSSRDCVVMFVQLTRFALLRSAIDYFYYVHVFHPYDNFFPQTHHDLYLVAHYHQYNPFQQQLSIFLSSSGISGGAIAGIIIGILVVALGAAILAFRLIQRRRRANKRLTGNLQAWTDRTSYFSATAGGAGMRGEREVEGGEVPFRDVADKDGGPWGMEEKGYQEPVLAGLEWDTRSMGSTEQAYQPYEQQQAYPSEYQQQQQQAYEPEYQQPQQFYHPYPEQQPYDQSFTPHTPTHQTQPQGYPYTPSAVAKSPDAYSATPSPVATTSPVPAQAVSSGSTLQDGMTVIVRQGFVRTLEDELVIAPGDNLTVVQTYDDGWCLCQSSLNEQGVVPQSCLEPISPFAEQGRTSPIQMPVPAVVVSDGNDEVLAGEEEKKLPSLPRSETTKSLAVSERSERRSSLFLNAAAAGLFLQQQAAMQAPQ</sequence>
<name>A0ACC2W2C2_9TREE</name>
<gene>
    <name evidence="1" type="ORF">QFC20_004183</name>
</gene>
<organism evidence="1 2">
    <name type="scientific">Naganishia adeliensis</name>
    <dbReference type="NCBI Taxonomy" id="92952"/>
    <lineage>
        <taxon>Eukaryota</taxon>
        <taxon>Fungi</taxon>
        <taxon>Dikarya</taxon>
        <taxon>Basidiomycota</taxon>
        <taxon>Agaricomycotina</taxon>
        <taxon>Tremellomycetes</taxon>
        <taxon>Filobasidiales</taxon>
        <taxon>Filobasidiaceae</taxon>
        <taxon>Naganishia</taxon>
    </lineage>
</organism>
<accession>A0ACC2W2C2</accession>
<dbReference type="Proteomes" id="UP001230649">
    <property type="component" value="Unassembled WGS sequence"/>
</dbReference>